<keyword evidence="13" id="KW-1185">Reference proteome</keyword>
<comment type="subcellular location">
    <subcellularLocation>
        <location evidence="2">Cytoplasm</location>
        <location evidence="2">Cytoskeleton</location>
        <location evidence="2">Cilium basal body</location>
    </subcellularLocation>
    <subcellularLocation>
        <location evidence="1">Cytoplasm</location>
        <location evidence="1">Cytoskeleton</location>
        <location evidence="1">Microtubule organizing center</location>
        <location evidence="1">Centrosome</location>
        <location evidence="1">Centriole</location>
    </subcellularLocation>
    <subcellularLocation>
        <location evidence="3">Cytoplasm</location>
        <location evidence="3">Cytoskeleton</location>
        <location evidence="3">Spindle</location>
    </subcellularLocation>
</comment>
<evidence type="ECO:0000256" key="3">
    <source>
        <dbReference type="ARBA" id="ARBA00004186"/>
    </source>
</evidence>
<evidence type="ECO:0000256" key="6">
    <source>
        <dbReference type="ARBA" id="ARBA00022490"/>
    </source>
</evidence>
<dbReference type="EMBL" id="LJSK01000112">
    <property type="protein sequence ID" value="KPI86872.1"/>
    <property type="molecule type" value="Genomic_DNA"/>
</dbReference>
<dbReference type="OMA" id="TPRQWWC"/>
<keyword evidence="6" id="KW-0963">Cytoplasm</keyword>
<proteinExistence type="inferred from homology"/>
<evidence type="ECO:0000313" key="13">
    <source>
        <dbReference type="Proteomes" id="UP000038009"/>
    </source>
</evidence>
<dbReference type="InterPro" id="IPR029412">
    <property type="entry name" value="CEP19"/>
</dbReference>
<dbReference type="OrthoDB" id="2163581at2759"/>
<keyword evidence="9" id="KW-0206">Cytoskeleton</keyword>
<dbReference type="AlphaFoldDB" id="A0A0N1I6Z2"/>
<evidence type="ECO:0000256" key="10">
    <source>
        <dbReference type="ARBA" id="ARBA00023273"/>
    </source>
</evidence>
<evidence type="ECO:0000256" key="9">
    <source>
        <dbReference type="ARBA" id="ARBA00023212"/>
    </source>
</evidence>
<dbReference type="GO" id="GO:0005814">
    <property type="term" value="C:centriole"/>
    <property type="evidence" value="ECO:0007669"/>
    <property type="project" value="UniProtKB-SubCell"/>
</dbReference>
<evidence type="ECO:0000313" key="12">
    <source>
        <dbReference type="EMBL" id="KPI86872.1"/>
    </source>
</evidence>
<name>A0A0N1I6Z2_LEPSE</name>
<feature type="compositionally biased region" description="Low complexity" evidence="11">
    <location>
        <begin position="276"/>
        <end position="287"/>
    </location>
</feature>
<dbReference type="GO" id="GO:0036064">
    <property type="term" value="C:ciliary basal body"/>
    <property type="evidence" value="ECO:0007669"/>
    <property type="project" value="TreeGrafter"/>
</dbReference>
<keyword evidence="10" id="KW-0966">Cell projection</keyword>
<dbReference type="Pfam" id="PF14933">
    <property type="entry name" value="CEP19"/>
    <property type="match status" value="1"/>
</dbReference>
<comment type="similarity">
    <text evidence="4">Belongs to the CEP19 family.</text>
</comment>
<dbReference type="PANTHER" id="PTHR31539">
    <property type="entry name" value="CENTROSOMAL PROTEIN OF 19K CEP19"/>
    <property type="match status" value="1"/>
</dbReference>
<accession>A0A0N1I6Z2</accession>
<sequence length="384" mass="42608">MEQKPLGPLASEIASCEDLGAELWALVYHLFSKYKDNRDLAVHELGLRTHREYERGNGVWPPRSPADVKYSAWYTDMCAAYSALKKNLHEKHQADVAEARELVLSLYPDGCNVSEYTDAVRTSAAVLPCTVPSDVIDCFISKKGNEFQAQSAHVITGETLAKNVTEELMFSVLVPRQWWSAQFASVARARRVGMTGSPPTLFIEYERPPGVTHVRRIHLGSHLRENTPTAQLARRLATTHEALLSEVQFQSLLIRCQRLMSKPPATAGSSTTRSSPLPATTVATTPAQQLSMSSPAIAASSEGVGRITKPQKADLGLLYRDPEAALQNVDLNDADDVTLREFKEVMNEKFKENAVRPGDPRFVYDKRLDVATPAQRSEWDDDSD</sequence>
<feature type="region of interest" description="Disordered" evidence="11">
    <location>
        <begin position="263"/>
        <end position="305"/>
    </location>
</feature>
<keyword evidence="7" id="KW-0970">Cilium biogenesis/degradation</keyword>
<dbReference type="GO" id="GO:0034454">
    <property type="term" value="P:microtubule anchoring at centrosome"/>
    <property type="evidence" value="ECO:0007669"/>
    <property type="project" value="TreeGrafter"/>
</dbReference>
<dbReference type="Proteomes" id="UP000038009">
    <property type="component" value="Unassembled WGS sequence"/>
</dbReference>
<evidence type="ECO:0000256" key="5">
    <source>
        <dbReference type="ARBA" id="ARBA00022015"/>
    </source>
</evidence>
<dbReference type="GO" id="GO:0000922">
    <property type="term" value="C:spindle pole"/>
    <property type="evidence" value="ECO:0007669"/>
    <property type="project" value="TreeGrafter"/>
</dbReference>
<evidence type="ECO:0000256" key="4">
    <source>
        <dbReference type="ARBA" id="ARBA00009371"/>
    </source>
</evidence>
<evidence type="ECO:0000256" key="8">
    <source>
        <dbReference type="ARBA" id="ARBA00023069"/>
    </source>
</evidence>
<keyword evidence="8" id="KW-0969">Cilium</keyword>
<evidence type="ECO:0000256" key="2">
    <source>
        <dbReference type="ARBA" id="ARBA00004120"/>
    </source>
</evidence>
<protein>
    <recommendedName>
        <fullName evidence="5">Centrosomal protein of 19 kDa</fullName>
    </recommendedName>
</protein>
<comment type="caution">
    <text evidence="12">The sequence shown here is derived from an EMBL/GenBank/DDBJ whole genome shotgun (WGS) entry which is preliminary data.</text>
</comment>
<dbReference type="VEuPathDB" id="TriTrypDB:Lsey_0112_0160"/>
<dbReference type="PANTHER" id="PTHR31539:SF1">
    <property type="entry name" value="CENTROSOMAL PROTEIN OF 19 KDA"/>
    <property type="match status" value="1"/>
</dbReference>
<evidence type="ECO:0000256" key="7">
    <source>
        <dbReference type="ARBA" id="ARBA00022794"/>
    </source>
</evidence>
<reference evidence="12 13" key="1">
    <citation type="journal article" date="2015" name="PLoS Pathog.">
        <title>Leptomonas seymouri: Adaptations to the Dixenous Life Cycle Analyzed by Genome Sequencing, Transcriptome Profiling and Co-infection with Leishmania donovani.</title>
        <authorList>
            <person name="Kraeva N."/>
            <person name="Butenko A."/>
            <person name="Hlavacova J."/>
            <person name="Kostygov A."/>
            <person name="Myskova J."/>
            <person name="Grybchuk D."/>
            <person name="Lestinova T."/>
            <person name="Votypka J."/>
            <person name="Volf P."/>
            <person name="Opperdoes F."/>
            <person name="Flegontov P."/>
            <person name="Lukes J."/>
            <person name="Yurchenko V."/>
        </authorList>
    </citation>
    <scope>NUCLEOTIDE SEQUENCE [LARGE SCALE GENOMIC DNA]</scope>
    <source>
        <strain evidence="12 13">ATCC 30220</strain>
    </source>
</reference>
<gene>
    <name evidence="12" type="ORF">ABL78_4062</name>
</gene>
<evidence type="ECO:0000256" key="11">
    <source>
        <dbReference type="SAM" id="MobiDB-lite"/>
    </source>
</evidence>
<dbReference type="GO" id="GO:0097712">
    <property type="term" value="P:vesicle targeting, trans-Golgi to periciliary membrane compartment"/>
    <property type="evidence" value="ECO:0007669"/>
    <property type="project" value="TreeGrafter"/>
</dbReference>
<organism evidence="12 13">
    <name type="scientific">Leptomonas seymouri</name>
    <dbReference type="NCBI Taxonomy" id="5684"/>
    <lineage>
        <taxon>Eukaryota</taxon>
        <taxon>Discoba</taxon>
        <taxon>Euglenozoa</taxon>
        <taxon>Kinetoplastea</taxon>
        <taxon>Metakinetoplastina</taxon>
        <taxon>Trypanosomatida</taxon>
        <taxon>Trypanosomatidae</taxon>
        <taxon>Leishmaniinae</taxon>
        <taxon>Leptomonas</taxon>
    </lineage>
</organism>
<evidence type="ECO:0000256" key="1">
    <source>
        <dbReference type="ARBA" id="ARBA00004114"/>
    </source>
</evidence>